<reference evidence="2" key="1">
    <citation type="submission" date="2020-07" db="EMBL/GenBank/DDBJ databases">
        <title>Huge and variable diversity of episymbiotic CPR bacteria and DPANN archaea in groundwater ecosystems.</title>
        <authorList>
            <person name="He C.Y."/>
            <person name="Keren R."/>
            <person name="Whittaker M."/>
            <person name="Farag I.F."/>
            <person name="Doudna J."/>
            <person name="Cate J.H.D."/>
            <person name="Banfield J.F."/>
        </authorList>
    </citation>
    <scope>NUCLEOTIDE SEQUENCE</scope>
    <source>
        <strain evidence="2">NC_groundwater_580_Pr5_B-0.1um_64_19</strain>
    </source>
</reference>
<evidence type="ECO:0000313" key="2">
    <source>
        <dbReference type="EMBL" id="MBI2678087.1"/>
    </source>
</evidence>
<protein>
    <submittedName>
        <fullName evidence="2">Uncharacterized protein</fullName>
    </submittedName>
</protein>
<gene>
    <name evidence="2" type="ORF">HYX28_04850</name>
</gene>
<organism evidence="2 3">
    <name type="scientific">Candidatus Korobacter versatilis</name>
    <dbReference type="NCBI Taxonomy" id="658062"/>
    <lineage>
        <taxon>Bacteria</taxon>
        <taxon>Pseudomonadati</taxon>
        <taxon>Acidobacteriota</taxon>
        <taxon>Terriglobia</taxon>
        <taxon>Terriglobales</taxon>
        <taxon>Candidatus Korobacteraceae</taxon>
        <taxon>Candidatus Korobacter</taxon>
    </lineage>
</organism>
<sequence>MILAALLFLSHKGTISSTEAGTVAAFVLVYITLEYVITNHEILAVMKNQWARQSAVLMRFGLRQLAGEAQVWIANFGLANLMVIEVRIESRRDDRVILYKHAIIAPGVVKHYAIPKSVYQHVQLFRAYDVSVKYFGIDEVEQSASRAYTLLVSQGRVVKIKRGIHEMWGVDCPKCMTWPYTCMITDGLQNYEEAVVRMNEMAEELRETCPDHASKWTLTTEHANKKGTKEDVSWSDSDRRWHRGSDKGR</sequence>
<name>A0A932EP67_9BACT</name>
<dbReference type="AlphaFoldDB" id="A0A932EP67"/>
<dbReference type="EMBL" id="JACPNR010000006">
    <property type="protein sequence ID" value="MBI2678087.1"/>
    <property type="molecule type" value="Genomic_DNA"/>
</dbReference>
<feature type="region of interest" description="Disordered" evidence="1">
    <location>
        <begin position="221"/>
        <end position="249"/>
    </location>
</feature>
<accession>A0A932EP67</accession>
<evidence type="ECO:0000313" key="3">
    <source>
        <dbReference type="Proteomes" id="UP000779809"/>
    </source>
</evidence>
<dbReference type="Proteomes" id="UP000779809">
    <property type="component" value="Unassembled WGS sequence"/>
</dbReference>
<comment type="caution">
    <text evidence="2">The sequence shown here is derived from an EMBL/GenBank/DDBJ whole genome shotgun (WGS) entry which is preliminary data.</text>
</comment>
<feature type="compositionally biased region" description="Basic and acidic residues" evidence="1">
    <location>
        <begin position="222"/>
        <end position="249"/>
    </location>
</feature>
<proteinExistence type="predicted"/>
<evidence type="ECO:0000256" key="1">
    <source>
        <dbReference type="SAM" id="MobiDB-lite"/>
    </source>
</evidence>